<accession>A0A2T4U5R8</accession>
<gene>
    <name evidence="2" type="ORF">C6Y45_09570</name>
</gene>
<name>A0A2T4U5R8_9BACI</name>
<evidence type="ECO:0000313" key="2">
    <source>
        <dbReference type="EMBL" id="PTL38734.1"/>
    </source>
</evidence>
<keyword evidence="1" id="KW-0175">Coiled coil</keyword>
<comment type="caution">
    <text evidence="2">The sequence shown here is derived from an EMBL/GenBank/DDBJ whole genome shotgun (WGS) entry which is preliminary data.</text>
</comment>
<sequence length="84" mass="10324">MNLHEKGRAVQMQAELRKIQTAVRKEEEKIERKQELARRAKWITDPSRRKHIIEMNEREVYMLRQKIASLKKKQEELLKEKERK</sequence>
<evidence type="ECO:0000256" key="1">
    <source>
        <dbReference type="SAM" id="Coils"/>
    </source>
</evidence>
<keyword evidence="3" id="KW-1185">Reference proteome</keyword>
<protein>
    <submittedName>
        <fullName evidence="2">Uncharacterized protein</fullName>
    </submittedName>
</protein>
<dbReference type="Proteomes" id="UP000240509">
    <property type="component" value="Unassembled WGS sequence"/>
</dbReference>
<dbReference type="AlphaFoldDB" id="A0A2T4U5R8"/>
<dbReference type="EMBL" id="PZJJ01000014">
    <property type="protein sequence ID" value="PTL38734.1"/>
    <property type="molecule type" value="Genomic_DNA"/>
</dbReference>
<organism evidence="2 3">
    <name type="scientific">Alkalicoccus saliphilus</name>
    <dbReference type="NCBI Taxonomy" id="200989"/>
    <lineage>
        <taxon>Bacteria</taxon>
        <taxon>Bacillati</taxon>
        <taxon>Bacillota</taxon>
        <taxon>Bacilli</taxon>
        <taxon>Bacillales</taxon>
        <taxon>Bacillaceae</taxon>
        <taxon>Alkalicoccus</taxon>
    </lineage>
</organism>
<dbReference type="RefSeq" id="WP_107585003.1">
    <property type="nucleotide sequence ID" value="NZ_PZJJ01000014.1"/>
</dbReference>
<proteinExistence type="predicted"/>
<reference evidence="2 3" key="1">
    <citation type="submission" date="2018-03" db="EMBL/GenBank/DDBJ databases">
        <title>Alkalicoccus saliphilus sp. nov., isolated from a mineral pool.</title>
        <authorList>
            <person name="Zhao B."/>
        </authorList>
    </citation>
    <scope>NUCLEOTIDE SEQUENCE [LARGE SCALE GENOMIC DNA]</scope>
    <source>
        <strain evidence="2 3">6AG</strain>
    </source>
</reference>
<feature type="coiled-coil region" evidence="1">
    <location>
        <begin position="9"/>
        <end position="36"/>
    </location>
</feature>
<evidence type="ECO:0000313" key="3">
    <source>
        <dbReference type="Proteomes" id="UP000240509"/>
    </source>
</evidence>